<dbReference type="InterPro" id="IPR005627">
    <property type="entry name" value="CutC-like"/>
</dbReference>
<dbReference type="GO" id="GO:0005507">
    <property type="term" value="F:copper ion binding"/>
    <property type="evidence" value="ECO:0007669"/>
    <property type="project" value="TreeGrafter"/>
</dbReference>
<reference evidence="4" key="1">
    <citation type="journal article" date="2017" name="Nat. Ecol. Evol.">
        <title>Genome expansion and lineage-specific genetic innovations in the forest pathogenic fungi Armillaria.</title>
        <authorList>
            <person name="Sipos G."/>
            <person name="Prasanna A.N."/>
            <person name="Walter M.C."/>
            <person name="O'Connor E."/>
            <person name="Balint B."/>
            <person name="Krizsan K."/>
            <person name="Kiss B."/>
            <person name="Hess J."/>
            <person name="Varga T."/>
            <person name="Slot J."/>
            <person name="Riley R."/>
            <person name="Boka B."/>
            <person name="Rigling D."/>
            <person name="Barry K."/>
            <person name="Lee J."/>
            <person name="Mihaltcheva S."/>
            <person name="LaButti K."/>
            <person name="Lipzen A."/>
            <person name="Waldron R."/>
            <person name="Moloney N.M."/>
            <person name="Sperisen C."/>
            <person name="Kredics L."/>
            <person name="Vagvoelgyi C."/>
            <person name="Patrignani A."/>
            <person name="Fitzpatrick D."/>
            <person name="Nagy I."/>
            <person name="Doyle S."/>
            <person name="Anderson J.B."/>
            <person name="Grigoriev I.V."/>
            <person name="Gueldener U."/>
            <person name="Muensterkoetter M."/>
            <person name="Nagy L.G."/>
        </authorList>
    </citation>
    <scope>NUCLEOTIDE SEQUENCE [LARGE SCALE GENOMIC DNA]</scope>
    <source>
        <strain evidence="4">C18/9</strain>
    </source>
</reference>
<keyword evidence="4" id="KW-1185">Reference proteome</keyword>
<dbReference type="OMA" id="VMIRPRT"/>
<evidence type="ECO:0000313" key="4">
    <source>
        <dbReference type="Proteomes" id="UP000219338"/>
    </source>
</evidence>
<dbReference type="SUPFAM" id="SSF110395">
    <property type="entry name" value="CutC-like"/>
    <property type="match status" value="1"/>
</dbReference>
<dbReference type="STRING" id="47428.A0A284RBN0"/>
<dbReference type="Proteomes" id="UP000219338">
    <property type="component" value="Unassembled WGS sequence"/>
</dbReference>
<organism evidence="3 4">
    <name type="scientific">Armillaria ostoyae</name>
    <name type="common">Armillaria root rot fungus</name>
    <dbReference type="NCBI Taxonomy" id="47428"/>
    <lineage>
        <taxon>Eukaryota</taxon>
        <taxon>Fungi</taxon>
        <taxon>Dikarya</taxon>
        <taxon>Basidiomycota</taxon>
        <taxon>Agaricomycotina</taxon>
        <taxon>Agaricomycetes</taxon>
        <taxon>Agaricomycetidae</taxon>
        <taxon>Agaricales</taxon>
        <taxon>Marasmiineae</taxon>
        <taxon>Physalacriaceae</taxon>
        <taxon>Armillaria</taxon>
    </lineage>
</organism>
<sequence length="275" mass="29844">MDTLLARTFSVTLEVCVDSVQSAKNAVQAGADRLELCSNLGLGGGTTPSLGLLKAVLKAAPDVPVMAMIRPRTGDFLYSDDELDVMLEDICIFKRYPIRGIVVGILTPEGRVDTERTKRIVDAALPLEVCFHRAFDMTRDHIEALQDIVNIGGISRILTSGHGKTVVDSIDTLASLFHAAKRFAGDSWPLTILPGSGVNADTIDPILVSLLPLGLEELHMSGGSWLDGEMQYRREALGMGVSAEREWAIWQTDGIKVGEVRAIVDIVCEKFGRKV</sequence>
<dbReference type="OrthoDB" id="7392499at2759"/>
<dbReference type="Gene3D" id="3.20.20.380">
    <property type="entry name" value="Copper homeostasis (CutC) domain"/>
    <property type="match status" value="1"/>
</dbReference>
<evidence type="ECO:0000256" key="2">
    <source>
        <dbReference type="ARBA" id="ARBA00019014"/>
    </source>
</evidence>
<evidence type="ECO:0000313" key="3">
    <source>
        <dbReference type="EMBL" id="SJL06150.1"/>
    </source>
</evidence>
<gene>
    <name evidence="3" type="ORF">ARMOST_09486</name>
</gene>
<protein>
    <recommendedName>
        <fullName evidence="2">Copper homeostasis protein cutC homolog</fullName>
    </recommendedName>
</protein>
<dbReference type="EMBL" id="FUEG01000006">
    <property type="protein sequence ID" value="SJL06150.1"/>
    <property type="molecule type" value="Genomic_DNA"/>
</dbReference>
<proteinExistence type="inferred from homology"/>
<dbReference type="HAMAP" id="MF_00795">
    <property type="entry name" value="CutC"/>
    <property type="match status" value="1"/>
</dbReference>
<accession>A0A284RBN0</accession>
<dbReference type="PANTHER" id="PTHR12598:SF0">
    <property type="entry name" value="COPPER HOMEOSTASIS PROTEIN CUTC HOMOLOG"/>
    <property type="match status" value="1"/>
</dbReference>
<dbReference type="InterPro" id="IPR036822">
    <property type="entry name" value="CutC-like_dom_sf"/>
</dbReference>
<dbReference type="AlphaFoldDB" id="A0A284RBN0"/>
<dbReference type="Pfam" id="PF03932">
    <property type="entry name" value="CutC"/>
    <property type="match status" value="1"/>
</dbReference>
<name>A0A284RBN0_ARMOS</name>
<comment type="similarity">
    <text evidence="1">Belongs to the CutC family.</text>
</comment>
<dbReference type="PANTHER" id="PTHR12598">
    <property type="entry name" value="COPPER HOMEOSTASIS PROTEIN CUTC"/>
    <property type="match status" value="1"/>
</dbReference>
<evidence type="ECO:0000256" key="1">
    <source>
        <dbReference type="ARBA" id="ARBA00007768"/>
    </source>
</evidence>